<feature type="transmembrane region" description="Helical" evidence="7">
    <location>
        <begin position="144"/>
        <end position="163"/>
    </location>
</feature>
<dbReference type="Proteomes" id="UP000332933">
    <property type="component" value="Unassembled WGS sequence"/>
</dbReference>
<feature type="transmembrane region" description="Helical" evidence="7">
    <location>
        <begin position="552"/>
        <end position="575"/>
    </location>
</feature>
<dbReference type="PANTHER" id="PTHR31585">
    <property type="entry name" value="FOLATE-BIOPTERIN TRANSPORTER 1, CHLOROPLASTIC"/>
    <property type="match status" value="1"/>
</dbReference>
<evidence type="ECO:0000256" key="2">
    <source>
        <dbReference type="ARBA" id="ARBA00007015"/>
    </source>
</evidence>
<feature type="transmembrane region" description="Helical" evidence="7">
    <location>
        <begin position="117"/>
        <end position="137"/>
    </location>
</feature>
<dbReference type="EMBL" id="VJMH01006856">
    <property type="protein sequence ID" value="KAF0687765.1"/>
    <property type="molecule type" value="Genomic_DNA"/>
</dbReference>
<feature type="transmembrane region" description="Helical" evidence="7">
    <location>
        <begin position="370"/>
        <end position="395"/>
    </location>
</feature>
<feature type="transmembrane region" description="Helical" evidence="7">
    <location>
        <begin position="76"/>
        <end position="97"/>
    </location>
</feature>
<evidence type="ECO:0000256" key="3">
    <source>
        <dbReference type="ARBA" id="ARBA00022448"/>
    </source>
</evidence>
<dbReference type="Gene3D" id="1.20.1250.20">
    <property type="entry name" value="MFS general substrate transporter like domains"/>
    <property type="match status" value="1"/>
</dbReference>
<dbReference type="EMBL" id="CAADRA010006882">
    <property type="protein sequence ID" value="VFT97202.1"/>
    <property type="molecule type" value="Genomic_DNA"/>
</dbReference>
<evidence type="ECO:0000313" key="8">
    <source>
        <dbReference type="EMBL" id="KAF0687765.1"/>
    </source>
</evidence>
<dbReference type="OrthoDB" id="430647at2759"/>
<feature type="transmembrane region" description="Helical" evidence="7">
    <location>
        <begin position="511"/>
        <end position="531"/>
    </location>
</feature>
<protein>
    <submittedName>
        <fullName evidence="9">Aste57867_20517 protein</fullName>
    </submittedName>
</protein>
<evidence type="ECO:0000256" key="1">
    <source>
        <dbReference type="ARBA" id="ARBA00004141"/>
    </source>
</evidence>
<keyword evidence="5 7" id="KW-1133">Transmembrane helix</keyword>
<feature type="transmembrane region" description="Helical" evidence="7">
    <location>
        <begin position="430"/>
        <end position="449"/>
    </location>
</feature>
<dbReference type="AlphaFoldDB" id="A0A485LH62"/>
<keyword evidence="3" id="KW-0813">Transport</keyword>
<keyword evidence="6 7" id="KW-0472">Membrane</keyword>
<feature type="transmembrane region" description="Helical" evidence="7">
    <location>
        <begin position="252"/>
        <end position="271"/>
    </location>
</feature>
<gene>
    <name evidence="9" type="primary">Aste57867_20517</name>
    <name evidence="8" type="ORF">As57867_020450</name>
    <name evidence="9" type="ORF">ASTE57867_20517</name>
</gene>
<proteinExistence type="inferred from homology"/>
<reference evidence="9 10" key="1">
    <citation type="submission" date="2019-03" db="EMBL/GenBank/DDBJ databases">
        <authorList>
            <person name="Gaulin E."/>
            <person name="Dumas B."/>
        </authorList>
    </citation>
    <scope>NUCLEOTIDE SEQUENCE [LARGE SCALE GENOMIC DNA]</scope>
    <source>
        <strain evidence="9">CBS 568.67</strain>
    </source>
</reference>
<comment type="subcellular location">
    <subcellularLocation>
        <location evidence="1">Membrane</location>
        <topology evidence="1">Multi-pass membrane protein</topology>
    </subcellularLocation>
</comment>
<evidence type="ECO:0000256" key="5">
    <source>
        <dbReference type="ARBA" id="ARBA00022989"/>
    </source>
</evidence>
<sequence length="608" mass="67355">MAAPYKSDMGLQPQKQGIMLFPPDSLHRFQTSDLDVASSVADSSILHDEYAIILDEGALVPGGALNLWSTEAFGLYAQYAAVGIIYTVIPSLSYPVFNTYLGLEGYQVKSYRFLVNMPWSFKIFFGMLSDCFPILGYRRKPWMFVGWTICLIACVCMALLPFGRPYCVPPADNHLVPTKNGEMQTITEVCRNGGWKYVKPYLDPSVQDKATTFVLLSALATFGYVMADCASDAMVVQYAQREPVAMRGRVQTAIYTVRSGVGILAQLLTGVGLSSPRYGGTFSFDVSVNVVYATLCVPALLACVTTLYWLKEYPTERVPFRKWLSGLWGLLQKQAVWQIMAFRFLSNIFQGFGSTAGPSLTRNWVQMEPVVDLTTSALFTILYTAILAVVGKYGLGWNWRWTIAITTVALVLVDATVYMCTIWDVVRNQWFFTGVILADTIPSGIRFIVSAFCAVELADLGNEGAVYGLITTVNNLATPVAGIFYKWVDSYFKVNVDDIISDTTAVRWDVTYTYVLSYGMKCASLAWLFLLPPQKAHLQRLKRHGIVSPVAGGLAISLFGCFLVFSVVTNILSIFDATKCYRIAGGPGCNDTKPEATTMRPRRNLTRV</sequence>
<dbReference type="SUPFAM" id="SSF103473">
    <property type="entry name" value="MFS general substrate transporter"/>
    <property type="match status" value="1"/>
</dbReference>
<dbReference type="Pfam" id="PF03092">
    <property type="entry name" value="BT1"/>
    <property type="match status" value="1"/>
</dbReference>
<dbReference type="PANTHER" id="PTHR31585:SF5">
    <property type="entry name" value="RNA-BINDING S4 DOMAIN-CONTAINING PROTEIN"/>
    <property type="match status" value="1"/>
</dbReference>
<organism evidence="9 10">
    <name type="scientific">Aphanomyces stellatus</name>
    <dbReference type="NCBI Taxonomy" id="120398"/>
    <lineage>
        <taxon>Eukaryota</taxon>
        <taxon>Sar</taxon>
        <taxon>Stramenopiles</taxon>
        <taxon>Oomycota</taxon>
        <taxon>Saprolegniomycetes</taxon>
        <taxon>Saprolegniales</taxon>
        <taxon>Verrucalvaceae</taxon>
        <taxon>Aphanomyces</taxon>
    </lineage>
</organism>
<feature type="transmembrane region" description="Helical" evidence="7">
    <location>
        <begin position="401"/>
        <end position="423"/>
    </location>
</feature>
<accession>A0A485LH62</accession>
<dbReference type="InterPro" id="IPR039309">
    <property type="entry name" value="BT1"/>
</dbReference>
<evidence type="ECO:0000256" key="6">
    <source>
        <dbReference type="ARBA" id="ARBA00023136"/>
    </source>
</evidence>
<evidence type="ECO:0000256" key="7">
    <source>
        <dbReference type="SAM" id="Phobius"/>
    </source>
</evidence>
<dbReference type="InterPro" id="IPR036259">
    <property type="entry name" value="MFS_trans_sf"/>
</dbReference>
<reference evidence="8" key="2">
    <citation type="submission" date="2019-06" db="EMBL/GenBank/DDBJ databases">
        <title>Genomics analysis of Aphanomyces spp. identifies a new class of oomycete effector associated with host adaptation.</title>
        <authorList>
            <person name="Gaulin E."/>
        </authorList>
    </citation>
    <scope>NUCLEOTIDE SEQUENCE</scope>
    <source>
        <strain evidence="8">CBS 578.67</strain>
    </source>
</reference>
<dbReference type="GO" id="GO:0016020">
    <property type="term" value="C:membrane"/>
    <property type="evidence" value="ECO:0007669"/>
    <property type="project" value="UniProtKB-SubCell"/>
</dbReference>
<keyword evidence="4 7" id="KW-0812">Transmembrane</keyword>
<evidence type="ECO:0000313" key="10">
    <source>
        <dbReference type="Proteomes" id="UP000332933"/>
    </source>
</evidence>
<feature type="transmembrane region" description="Helical" evidence="7">
    <location>
        <begin position="210"/>
        <end position="231"/>
    </location>
</feature>
<comment type="similarity">
    <text evidence="2">Belongs to the major facilitator superfamily. Folate-biopterin transporter (TC 2.A.71) family.</text>
</comment>
<evidence type="ECO:0000256" key="4">
    <source>
        <dbReference type="ARBA" id="ARBA00022692"/>
    </source>
</evidence>
<keyword evidence="10" id="KW-1185">Reference proteome</keyword>
<feature type="transmembrane region" description="Helical" evidence="7">
    <location>
        <begin position="291"/>
        <end position="310"/>
    </location>
</feature>
<evidence type="ECO:0000313" key="9">
    <source>
        <dbReference type="EMBL" id="VFT97202.1"/>
    </source>
</evidence>
<name>A0A485LH62_9STRA</name>